<organism evidence="1 2">
    <name type="scientific">Siccirubricoccus deserti</name>
    <dbReference type="NCBI Taxonomy" id="2013562"/>
    <lineage>
        <taxon>Bacteria</taxon>
        <taxon>Pseudomonadati</taxon>
        <taxon>Pseudomonadota</taxon>
        <taxon>Alphaproteobacteria</taxon>
        <taxon>Acetobacterales</taxon>
        <taxon>Roseomonadaceae</taxon>
        <taxon>Siccirubricoccus</taxon>
    </lineage>
</organism>
<dbReference type="AlphaFoldDB" id="A0A9X0QUB1"/>
<dbReference type="InterPro" id="IPR010263">
    <property type="entry name" value="T6SS_TssK"/>
</dbReference>
<accession>A0A9X0QUB1</accession>
<dbReference type="PANTHER" id="PTHR35566:SF1">
    <property type="entry name" value="TYPE VI SECRETION SYSTEM BASEPLATE COMPONENT TSSK1"/>
    <property type="match status" value="1"/>
</dbReference>
<sequence>MGWENKVVWTEGLFLQPQHLQQQDRYVERLVRASTAGLRPFAWGLTALDIDRDLLTLGKFATRAMSGILPDGTPFSAPGDLDSPKPIDLPESARNSVVYLVLPARQPGVTETAPAHVAETVARYASAEHEAVDTNAGYQSNATIPVAKLRLRFALEHEARQGMAEIGLARIVEVRSDKSVVLDENYIPPVLLSSASSVLSGFVTQVQGLVHHRGEALAGRVSETATRGAAEFADFLLLQLCNRTEPVLTHMAATLGQLHPETFYRYAVGLAGELATFTEARKRPAVYPPYRHEDLTATFRPVMAAIRQSLSAVLEQTAVPIPLQERKFGIRVAPIADHSLVTNATWVLVVTAQMPAETLRRNLPNQIKIGPVEQIRELINVALPGIAVRALPVAPRQLPYYSGASYFELDRSGPYWAALARSGGAALHLSGEFPGLNMECWAIRG</sequence>
<dbReference type="NCBIfam" id="TIGR03353">
    <property type="entry name" value="VI_chp_4"/>
    <property type="match status" value="1"/>
</dbReference>
<name>A0A9X0QUB1_9PROT</name>
<proteinExistence type="predicted"/>
<keyword evidence="2" id="KW-1185">Reference proteome</keyword>
<protein>
    <submittedName>
        <fullName evidence="1">Type VI secretion system baseplate subunit TssK</fullName>
    </submittedName>
</protein>
<gene>
    <name evidence="1" type="primary">tssK</name>
    <name evidence="1" type="ORF">H7965_00295</name>
</gene>
<evidence type="ECO:0000313" key="1">
    <source>
        <dbReference type="EMBL" id="MBC4013746.1"/>
    </source>
</evidence>
<dbReference type="Proteomes" id="UP000600101">
    <property type="component" value="Unassembled WGS sequence"/>
</dbReference>
<dbReference type="EMBL" id="JACOMF010000001">
    <property type="protein sequence ID" value="MBC4013746.1"/>
    <property type="molecule type" value="Genomic_DNA"/>
</dbReference>
<comment type="caution">
    <text evidence="1">The sequence shown here is derived from an EMBL/GenBank/DDBJ whole genome shotgun (WGS) entry which is preliminary data.</text>
</comment>
<dbReference type="RefSeq" id="WP_186768523.1">
    <property type="nucleotide sequence ID" value="NZ_JACOMF010000001.1"/>
</dbReference>
<reference evidence="1" key="1">
    <citation type="submission" date="2020-08" db="EMBL/GenBank/DDBJ databases">
        <authorList>
            <person name="Hu Y."/>
            <person name="Nguyen S.V."/>
            <person name="Li F."/>
            <person name="Fanning S."/>
        </authorList>
    </citation>
    <scope>NUCLEOTIDE SEQUENCE</scope>
    <source>
        <strain evidence="1">SYSU D8009</strain>
    </source>
</reference>
<dbReference type="Pfam" id="PF05936">
    <property type="entry name" value="T6SS_VasE"/>
    <property type="match status" value="1"/>
</dbReference>
<evidence type="ECO:0000313" key="2">
    <source>
        <dbReference type="Proteomes" id="UP000600101"/>
    </source>
</evidence>
<dbReference type="PANTHER" id="PTHR35566">
    <property type="entry name" value="BLR3599 PROTEIN"/>
    <property type="match status" value="1"/>
</dbReference>